<dbReference type="SUPFAM" id="SSF56112">
    <property type="entry name" value="Protein kinase-like (PK-like)"/>
    <property type="match status" value="1"/>
</dbReference>
<dbReference type="Pfam" id="PF06293">
    <property type="entry name" value="Kdo"/>
    <property type="match status" value="1"/>
</dbReference>
<dbReference type="EMBL" id="KV918870">
    <property type="protein sequence ID" value="OSX76334.1"/>
    <property type="molecule type" value="Genomic_DNA"/>
</dbReference>
<dbReference type="Proteomes" id="UP000218209">
    <property type="component" value="Unassembled WGS sequence"/>
</dbReference>
<feature type="coiled-coil region" evidence="1">
    <location>
        <begin position="26"/>
        <end position="60"/>
    </location>
</feature>
<name>A0A1X6P667_PORUM</name>
<feature type="region of interest" description="Disordered" evidence="2">
    <location>
        <begin position="1"/>
        <end position="25"/>
    </location>
</feature>
<proteinExistence type="predicted"/>
<dbReference type="AlphaFoldDB" id="A0A1X6P667"/>
<sequence length="643" mass="70349">MSSWMRLQHQLGRSRRSGSSSRDAKAFQLEEDLKNVTRDAQRAECRLADAQQALADAVRDSTAVADIKKEIAVAQALLDVAAAERRYLREQQSPSAGSRILLDSYQQALLAAMGVLTSAHLAIGQPLADRLGSQASLKLVFDACSASDQTADKGRKRGPTCLPSAYYDPTFDGRLHKALLPSPADVDAHGKKLPEMSKWVLYKLNMTAVQEEEVDKKRSRDDTSFGGRISKHYKHLHEQVELQPAVGDMNLPSAFVTVRSKPDCVGGTLLPSTTSCDVVGRQPKIFVPLRVREYKRSTRTCSDALPQAFALATSIAIGLLQCGVPSKQVIVPVDVTNGRSMQFGAVYIACGSMPLCWTLSKELDLSMCSDVITAHLHLCKVQQHIGTMIDVLRQRTHLASYDAPNLTSIPRGIWGKPGCLSDEVYPELPLESSLHHVLSVLAVLDSAGVHDCVCYPMGFGEVVTPGSSDSSWCAFFADLTTISDDNPTTFTKNVPDGPTGVLFAAAFRAVVARIHGAGVVHGDMYASNLLWRQAGDGSIQVKIIDWDTCFLIEDGIPDRWGKVWDTKCKVRGRYCRTKDVRELDLFMVRVVEWATSCDQSTPARQLWGDLASAVSAGASNACFRDIQELYLAQCIDDELERSS</sequence>
<evidence type="ECO:0000256" key="1">
    <source>
        <dbReference type="SAM" id="Coils"/>
    </source>
</evidence>
<keyword evidence="1" id="KW-0175">Coiled coil</keyword>
<evidence type="ECO:0000256" key="2">
    <source>
        <dbReference type="SAM" id="MobiDB-lite"/>
    </source>
</evidence>
<evidence type="ECO:0008006" key="5">
    <source>
        <dbReference type="Google" id="ProtNLM"/>
    </source>
</evidence>
<evidence type="ECO:0000313" key="3">
    <source>
        <dbReference type="EMBL" id="OSX76334.1"/>
    </source>
</evidence>
<dbReference type="OrthoDB" id="2521594at2759"/>
<accession>A0A1X6P667</accession>
<reference evidence="3 4" key="1">
    <citation type="submission" date="2017-03" db="EMBL/GenBank/DDBJ databases">
        <title>WGS assembly of Porphyra umbilicalis.</title>
        <authorList>
            <person name="Brawley S.H."/>
            <person name="Blouin N.A."/>
            <person name="Ficko-Blean E."/>
            <person name="Wheeler G.L."/>
            <person name="Lohr M."/>
            <person name="Goodson H.V."/>
            <person name="Jenkins J.W."/>
            <person name="Blaby-Haas C.E."/>
            <person name="Helliwell K.E."/>
            <person name="Chan C."/>
            <person name="Marriage T."/>
            <person name="Bhattacharya D."/>
            <person name="Klein A.S."/>
            <person name="Badis Y."/>
            <person name="Brodie J."/>
            <person name="Cao Y."/>
            <person name="Collen J."/>
            <person name="Dittami S.M."/>
            <person name="Gachon C.M."/>
            <person name="Green B.R."/>
            <person name="Karpowicz S."/>
            <person name="Kim J.W."/>
            <person name="Kudahl U."/>
            <person name="Lin S."/>
            <person name="Michel G."/>
            <person name="Mittag M."/>
            <person name="Olson B.J."/>
            <person name="Pangilinan J."/>
            <person name="Peng Y."/>
            <person name="Qiu H."/>
            <person name="Shu S."/>
            <person name="Singer J.T."/>
            <person name="Smith A.G."/>
            <person name="Sprecher B.N."/>
            <person name="Wagner V."/>
            <person name="Wang W."/>
            <person name="Wang Z.-Y."/>
            <person name="Yan J."/>
            <person name="Yarish C."/>
            <person name="Zoeuner-Riek S."/>
            <person name="Zhuang Y."/>
            <person name="Zou Y."/>
            <person name="Lindquist E.A."/>
            <person name="Grimwood J."/>
            <person name="Barry K."/>
            <person name="Rokhsar D.S."/>
            <person name="Schmutz J."/>
            <person name="Stiller J.W."/>
            <person name="Grossman A.R."/>
            <person name="Prochnik S.E."/>
        </authorList>
    </citation>
    <scope>NUCLEOTIDE SEQUENCE [LARGE SCALE GENOMIC DNA]</scope>
    <source>
        <strain evidence="3">4086291</strain>
    </source>
</reference>
<protein>
    <recommendedName>
        <fullName evidence="5">Protein kinase domain-containing protein</fullName>
    </recommendedName>
</protein>
<evidence type="ECO:0000313" key="4">
    <source>
        <dbReference type="Proteomes" id="UP000218209"/>
    </source>
</evidence>
<dbReference type="InterPro" id="IPR011009">
    <property type="entry name" value="Kinase-like_dom_sf"/>
</dbReference>
<gene>
    <name evidence="3" type="ORF">BU14_0196s0001</name>
</gene>
<keyword evidence="4" id="KW-1185">Reference proteome</keyword>
<organism evidence="3 4">
    <name type="scientific">Porphyra umbilicalis</name>
    <name type="common">Purple laver</name>
    <name type="synonym">Red alga</name>
    <dbReference type="NCBI Taxonomy" id="2786"/>
    <lineage>
        <taxon>Eukaryota</taxon>
        <taxon>Rhodophyta</taxon>
        <taxon>Bangiophyceae</taxon>
        <taxon>Bangiales</taxon>
        <taxon>Bangiaceae</taxon>
        <taxon>Porphyra</taxon>
    </lineage>
</organism>